<evidence type="ECO:0000259" key="11">
    <source>
        <dbReference type="PROSITE" id="PS51669"/>
    </source>
</evidence>
<feature type="region of interest" description="Disordered" evidence="10">
    <location>
        <begin position="117"/>
        <end position="138"/>
    </location>
</feature>
<dbReference type="Pfam" id="PF01568">
    <property type="entry name" value="Molydop_binding"/>
    <property type="match status" value="1"/>
</dbReference>
<comment type="subcellular location">
    <subcellularLocation>
        <location evidence="2">Cell envelope</location>
    </subcellularLocation>
</comment>
<evidence type="ECO:0000256" key="5">
    <source>
        <dbReference type="ARBA" id="ARBA00022723"/>
    </source>
</evidence>
<evidence type="ECO:0000256" key="10">
    <source>
        <dbReference type="SAM" id="MobiDB-lite"/>
    </source>
</evidence>
<keyword evidence="7" id="KW-0560">Oxidoreductase</keyword>
<dbReference type="InterPro" id="IPR006311">
    <property type="entry name" value="TAT_signal"/>
</dbReference>
<dbReference type="SUPFAM" id="SSF50692">
    <property type="entry name" value="ADC-like"/>
    <property type="match status" value="1"/>
</dbReference>
<comment type="caution">
    <text evidence="12">The sequence shown here is derived from an EMBL/GenBank/DDBJ whole genome shotgun (WGS) entry which is preliminary data.</text>
</comment>
<dbReference type="GO" id="GO:0009055">
    <property type="term" value="F:electron transfer activity"/>
    <property type="evidence" value="ECO:0007669"/>
    <property type="project" value="TreeGrafter"/>
</dbReference>
<dbReference type="GO" id="GO:0030313">
    <property type="term" value="C:cell envelope"/>
    <property type="evidence" value="ECO:0007669"/>
    <property type="project" value="UniProtKB-SubCell"/>
</dbReference>
<evidence type="ECO:0000256" key="9">
    <source>
        <dbReference type="ARBA" id="ARBA00023014"/>
    </source>
</evidence>
<dbReference type="Gene3D" id="3.40.50.740">
    <property type="match status" value="2"/>
</dbReference>
<keyword evidence="5" id="KW-0479">Metal-binding</keyword>
<evidence type="ECO:0000256" key="3">
    <source>
        <dbReference type="ARBA" id="ARBA00010312"/>
    </source>
</evidence>
<dbReference type="GO" id="GO:0009061">
    <property type="term" value="P:anaerobic respiration"/>
    <property type="evidence" value="ECO:0007669"/>
    <property type="project" value="TreeGrafter"/>
</dbReference>
<dbReference type="SUPFAM" id="SSF53706">
    <property type="entry name" value="Formate dehydrogenase/DMSO reductase, domains 1-3"/>
    <property type="match status" value="2"/>
</dbReference>
<comment type="similarity">
    <text evidence="3">Belongs to the prokaryotic molybdopterin-containing oxidoreductase family.</text>
</comment>
<name>A0A6L8Q405_9ACTN</name>
<protein>
    <submittedName>
        <fullName evidence="12">Molybdopterin-dependent oxidoreductase</fullName>
    </submittedName>
</protein>
<comment type="cofactor">
    <cofactor evidence="1">
        <name>[4Fe-4S] cluster</name>
        <dbReference type="ChEBI" id="CHEBI:49883"/>
    </cofactor>
</comment>
<evidence type="ECO:0000256" key="2">
    <source>
        <dbReference type="ARBA" id="ARBA00004196"/>
    </source>
</evidence>
<feature type="compositionally biased region" description="Acidic residues" evidence="10">
    <location>
        <begin position="117"/>
        <end position="132"/>
    </location>
</feature>
<feature type="region of interest" description="Disordered" evidence="10">
    <location>
        <begin position="264"/>
        <end position="309"/>
    </location>
</feature>
<reference evidence="12 13" key="1">
    <citation type="submission" date="2019-07" db="EMBL/GenBank/DDBJ databases">
        <title>Draft genome sequence of Adlercreutzia equolifaciens IPLA 37004, a human intestinal strain that does not produces equol from daidzein.</title>
        <authorList>
            <person name="Vazquez L."/>
            <person name="Florez A.B."/>
            <person name="Mayo B."/>
        </authorList>
    </citation>
    <scope>NUCLEOTIDE SEQUENCE [LARGE SCALE GENOMIC DNA]</scope>
    <source>
        <strain evidence="12 13">IPLA 37004</strain>
    </source>
</reference>
<dbReference type="Proteomes" id="UP000472380">
    <property type="component" value="Unassembled WGS sequence"/>
</dbReference>
<evidence type="ECO:0000256" key="8">
    <source>
        <dbReference type="ARBA" id="ARBA00023004"/>
    </source>
</evidence>
<dbReference type="InterPro" id="IPR006657">
    <property type="entry name" value="MoPterin_dinucl-bd_dom"/>
</dbReference>
<evidence type="ECO:0000256" key="7">
    <source>
        <dbReference type="ARBA" id="ARBA00023002"/>
    </source>
</evidence>
<dbReference type="InterPro" id="IPR009010">
    <property type="entry name" value="Asp_de-COase-like_dom_sf"/>
</dbReference>
<evidence type="ECO:0000256" key="1">
    <source>
        <dbReference type="ARBA" id="ARBA00001966"/>
    </source>
</evidence>
<keyword evidence="6" id="KW-0732">Signal</keyword>
<dbReference type="SMART" id="SM00926">
    <property type="entry name" value="Molybdop_Fe4S4"/>
    <property type="match status" value="1"/>
</dbReference>
<dbReference type="GO" id="GO:0030151">
    <property type="term" value="F:molybdenum ion binding"/>
    <property type="evidence" value="ECO:0007669"/>
    <property type="project" value="TreeGrafter"/>
</dbReference>
<organism evidence="12 13">
    <name type="scientific">Adlercreutzia equolifaciens</name>
    <dbReference type="NCBI Taxonomy" id="446660"/>
    <lineage>
        <taxon>Bacteria</taxon>
        <taxon>Bacillati</taxon>
        <taxon>Actinomycetota</taxon>
        <taxon>Coriobacteriia</taxon>
        <taxon>Eggerthellales</taxon>
        <taxon>Eggerthellaceae</taxon>
        <taxon>Adlercreutzia</taxon>
    </lineage>
</organism>
<dbReference type="Gene3D" id="2.40.40.20">
    <property type="match status" value="1"/>
</dbReference>
<dbReference type="Gene3D" id="3.40.228.10">
    <property type="entry name" value="Dimethylsulfoxide Reductase, domain 2"/>
    <property type="match status" value="2"/>
</dbReference>
<dbReference type="Gene3D" id="2.20.25.90">
    <property type="entry name" value="ADC-like domains"/>
    <property type="match status" value="1"/>
</dbReference>
<keyword evidence="8" id="KW-0408">Iron</keyword>
<evidence type="ECO:0000256" key="6">
    <source>
        <dbReference type="ARBA" id="ARBA00022729"/>
    </source>
</evidence>
<dbReference type="PROSITE" id="PS51669">
    <property type="entry name" value="4FE4S_MOW_BIS_MGD"/>
    <property type="match status" value="1"/>
</dbReference>
<feature type="domain" description="4Fe-4S Mo/W bis-MGD-type" evidence="11">
    <location>
        <begin position="138"/>
        <end position="194"/>
    </location>
</feature>
<dbReference type="Pfam" id="PF04879">
    <property type="entry name" value="Molybdop_Fe4S4"/>
    <property type="match status" value="1"/>
</dbReference>
<accession>A0A6L8Q405</accession>
<proteinExistence type="inferred from homology"/>
<dbReference type="AlphaFoldDB" id="A0A6L8Q405"/>
<evidence type="ECO:0000256" key="4">
    <source>
        <dbReference type="ARBA" id="ARBA00022485"/>
    </source>
</evidence>
<gene>
    <name evidence="12" type="ORF">FM068_05425</name>
</gene>
<dbReference type="InterPro" id="IPR006963">
    <property type="entry name" value="Mopterin_OxRdtase_4Fe-4S_dom"/>
</dbReference>
<dbReference type="EMBL" id="VJNE01000008">
    <property type="protein sequence ID" value="MZG28029.1"/>
    <property type="molecule type" value="Genomic_DNA"/>
</dbReference>
<evidence type="ECO:0000313" key="13">
    <source>
        <dbReference type="Proteomes" id="UP000472380"/>
    </source>
</evidence>
<dbReference type="GO" id="GO:0016491">
    <property type="term" value="F:oxidoreductase activity"/>
    <property type="evidence" value="ECO:0007669"/>
    <property type="project" value="UniProtKB-KW"/>
</dbReference>
<evidence type="ECO:0000313" key="12">
    <source>
        <dbReference type="EMBL" id="MZG28029.1"/>
    </source>
</evidence>
<sequence length="1214" mass="128664">MVRFSDALRLGGECFQWEKTRRNLINGQISAVIVDNLWASRLRRALGVFERAHDGLLCENEGSKRQGVNRLALAGRGPVRRRRSSMKLTRRGFLAGAGAVAVGSAAWGLDPNRAWADEEAAEEAAGTDEAPAEEPAAPAGPVVVCEECPGACTLVLDVEDGRVAAVHGDGANPFSEGRLCLRAQALTDLWKAPEGTTEDDADDDSGNGAGGNDAASEGATTTSPGRLTSPRVRRAGSDAWEDISWDRALDEIANLVKDTRDATFEESIEGTEADDETQGETGFDEWDWSDRGGYGDDGYGDNDYSARKRPRGVPVMRTRAIGSFGGARLVAEEQFLLAKALRSWGVVNIDSEAAFGRRAFAAGVAATLGIAEPDGLWSDIANTGCLLTLGADVATSQPLSLRWIERARDAGALWIAVDPLRSASAEMADIHVPIRPGTDIAFLGGLAKYAMDNSLWQPEYVLNFTNASYLMDPAFSFDASSGAFFGWDPMTGTYDKTSWGYQTDGFDTWNMRFDGEFSWVRGEGVPAWAVPSQPRCERNITLQDPACAWVRLQEFLARYDLDTVATVCGVERSLLERAYGAFAATGAVEGAGKVLAGPGLVQHGTGAQAARAAAVVQLLLGNIGVPGGGISYLGGAANEGLADAMGLSPDMFCGDLPWPTEGETTLQAWLEAHTEPAGAGSLRSRALVSALREWWGEEAAFDNDYGYDWLPKAPTGGASFSEALRTGLLQGCFLWGADLVGSASSGVTADDVGRLEWLVVTDGSPNLTATFWERVEDPSQQQTTVFQLPSALGFEKAGIRASGGRLLQHAAAAVEPAAESRTDAAIIGDVWERVFNLYDTKGGAATDPILKARWDYVTSDSIDLVKVAWAMNGYVVEDSDWDGGELVLLEGADGLRADGSTACGAAFLAGLWSNGASAADAAEQPVGRRDGADESGLGLFPGWGFTWPGNVRVRGNRASANLAGQPWVRERNLLTWEGESWACIDAPDFPILRDGRWLEPDNQAFPGTWEQVGLLVSDRLGDGPVPEHYEPLESPLNNRLNGAYASPVLLAAAAKAPGAAGDDGAVDAAVADALAPDYSSMQADRAAYPIAAVINGSDGRDGARRALSETLAAAEPGCFVEMSASLARIRGLATGKWARVFNERGSAEAPVLVTDRIRPFQCEDNEGHYVCLNGMTLGDEGAAAAVWGVLAPAAESPVGAARDVKGFLVDIEKA</sequence>
<dbReference type="PROSITE" id="PS51318">
    <property type="entry name" value="TAT"/>
    <property type="match status" value="1"/>
</dbReference>
<dbReference type="Pfam" id="PF00384">
    <property type="entry name" value="Molybdopterin"/>
    <property type="match status" value="1"/>
</dbReference>
<feature type="compositionally biased region" description="Acidic residues" evidence="10">
    <location>
        <begin position="196"/>
        <end position="205"/>
    </location>
</feature>
<dbReference type="GO" id="GO:0051539">
    <property type="term" value="F:4 iron, 4 sulfur cluster binding"/>
    <property type="evidence" value="ECO:0007669"/>
    <property type="project" value="UniProtKB-KW"/>
</dbReference>
<keyword evidence="4" id="KW-0004">4Fe-4S</keyword>
<feature type="compositionally biased region" description="Acidic residues" evidence="10">
    <location>
        <begin position="264"/>
        <end position="287"/>
    </location>
</feature>
<dbReference type="GO" id="GO:0043546">
    <property type="term" value="F:molybdopterin cofactor binding"/>
    <property type="evidence" value="ECO:0007669"/>
    <property type="project" value="InterPro"/>
</dbReference>
<feature type="region of interest" description="Disordered" evidence="10">
    <location>
        <begin position="191"/>
        <end position="234"/>
    </location>
</feature>
<dbReference type="InterPro" id="IPR006656">
    <property type="entry name" value="Mopterin_OxRdtase"/>
</dbReference>
<dbReference type="PANTHER" id="PTHR43598">
    <property type="entry name" value="TUNGSTEN-CONTAINING FORMYLMETHANOFURAN DEHYDROGENASE 2 SUBUNIT B"/>
    <property type="match status" value="1"/>
</dbReference>
<keyword evidence="9" id="KW-0411">Iron-sulfur</keyword>
<dbReference type="PANTHER" id="PTHR43598:SF1">
    <property type="entry name" value="FORMATE DEHYDROGENASE-O MAJOR SUBUNIT"/>
    <property type="match status" value="1"/>
</dbReference>